<protein>
    <submittedName>
        <fullName evidence="3">Looped-hinge helix DNA binding domain-containing protein, AbrB family</fullName>
    </submittedName>
</protein>
<dbReference type="SMART" id="SM00966">
    <property type="entry name" value="SpoVT_AbrB"/>
    <property type="match status" value="1"/>
</dbReference>
<dbReference type="InterPro" id="IPR037914">
    <property type="entry name" value="SpoVT-AbrB_sf"/>
</dbReference>
<dbReference type="PROSITE" id="PS51740">
    <property type="entry name" value="SPOVT_ABRB"/>
    <property type="match status" value="1"/>
</dbReference>
<organism evidence="3 4">
    <name type="scientific">Deinococcus reticulitermitis</name>
    <dbReference type="NCBI Taxonomy" id="856736"/>
    <lineage>
        <taxon>Bacteria</taxon>
        <taxon>Thermotogati</taxon>
        <taxon>Deinococcota</taxon>
        <taxon>Deinococci</taxon>
        <taxon>Deinococcales</taxon>
        <taxon>Deinococcaceae</taxon>
        <taxon>Deinococcus</taxon>
    </lineage>
</organism>
<gene>
    <name evidence="3" type="ORF">SAMN04488058_108112</name>
</gene>
<dbReference type="RefSeq" id="WP_092264568.1">
    <property type="nucleotide sequence ID" value="NZ_FNZA01000008.1"/>
</dbReference>
<keyword evidence="4" id="KW-1185">Reference proteome</keyword>
<dbReference type="Pfam" id="PF04014">
    <property type="entry name" value="MazE_antitoxin"/>
    <property type="match status" value="1"/>
</dbReference>
<dbReference type="Proteomes" id="UP000199223">
    <property type="component" value="Unassembled WGS sequence"/>
</dbReference>
<dbReference type="STRING" id="856736.SAMN04488058_108112"/>
<dbReference type="NCBIfam" id="TIGR01439">
    <property type="entry name" value="lp_hng_hel_AbrB"/>
    <property type="match status" value="1"/>
</dbReference>
<evidence type="ECO:0000259" key="2">
    <source>
        <dbReference type="PROSITE" id="PS51740"/>
    </source>
</evidence>
<proteinExistence type="predicted"/>
<dbReference type="OrthoDB" id="74062at2"/>
<dbReference type="GO" id="GO:0003677">
    <property type="term" value="F:DNA binding"/>
    <property type="evidence" value="ECO:0007669"/>
    <property type="project" value="UniProtKB-UniRule"/>
</dbReference>
<keyword evidence="1" id="KW-0238">DNA-binding</keyword>
<accession>A0A1H6YWT4</accession>
<dbReference type="InterPro" id="IPR007159">
    <property type="entry name" value="SpoVT-AbrB_dom"/>
</dbReference>
<evidence type="ECO:0000313" key="3">
    <source>
        <dbReference type="EMBL" id="SEJ45631.1"/>
    </source>
</evidence>
<dbReference type="Gene3D" id="2.10.260.10">
    <property type="match status" value="1"/>
</dbReference>
<feature type="domain" description="SpoVT-AbrB" evidence="2">
    <location>
        <begin position="2"/>
        <end position="47"/>
    </location>
</feature>
<evidence type="ECO:0000313" key="4">
    <source>
        <dbReference type="Proteomes" id="UP000199223"/>
    </source>
</evidence>
<dbReference type="EMBL" id="FNZA01000008">
    <property type="protein sequence ID" value="SEJ45631.1"/>
    <property type="molecule type" value="Genomic_DNA"/>
</dbReference>
<reference evidence="4" key="1">
    <citation type="submission" date="2016-10" db="EMBL/GenBank/DDBJ databases">
        <authorList>
            <person name="Varghese N."/>
            <person name="Submissions S."/>
        </authorList>
    </citation>
    <scope>NUCLEOTIDE SEQUENCE [LARGE SCALE GENOMIC DNA]</scope>
    <source>
        <strain evidence="4">CGMCC 1.10218</strain>
    </source>
</reference>
<dbReference type="SUPFAM" id="SSF89447">
    <property type="entry name" value="AbrB/MazE/MraZ-like"/>
    <property type="match status" value="1"/>
</dbReference>
<name>A0A1H6YWT4_9DEIO</name>
<dbReference type="AlphaFoldDB" id="A0A1H6YWT4"/>
<evidence type="ECO:0000256" key="1">
    <source>
        <dbReference type="PROSITE-ProRule" id="PRU01076"/>
    </source>
</evidence>
<sequence length="78" mass="8490">MTSSVKVGKAFRIVLPAEFRELHGLSEGETLSAQLRDGELVLTPLKVRQQAIQAKYAGKLDGAIDALIAERRAEAARE</sequence>